<accession>A0A2N5J7V5</accession>
<organism evidence="13 14">
    <name type="scientific">Bifidobacterium margollesii</name>
    <dbReference type="NCBI Taxonomy" id="2020964"/>
    <lineage>
        <taxon>Bacteria</taxon>
        <taxon>Bacillati</taxon>
        <taxon>Actinomycetota</taxon>
        <taxon>Actinomycetes</taxon>
        <taxon>Bifidobacteriales</taxon>
        <taxon>Bifidobacteriaceae</taxon>
        <taxon>Bifidobacterium</taxon>
    </lineage>
</organism>
<evidence type="ECO:0000256" key="5">
    <source>
        <dbReference type="ARBA" id="ARBA00022491"/>
    </source>
</evidence>
<evidence type="ECO:0000256" key="12">
    <source>
        <dbReference type="PIRSR" id="PIRSR602481-2"/>
    </source>
</evidence>
<evidence type="ECO:0000256" key="3">
    <source>
        <dbReference type="ARBA" id="ARBA00011738"/>
    </source>
</evidence>
<keyword evidence="8" id="KW-0805">Transcription regulation</keyword>
<evidence type="ECO:0000256" key="6">
    <source>
        <dbReference type="ARBA" id="ARBA00022723"/>
    </source>
</evidence>
<evidence type="ECO:0000313" key="13">
    <source>
        <dbReference type="EMBL" id="PLS30290.1"/>
    </source>
</evidence>
<keyword evidence="7 11" id="KW-0862">Zinc</keyword>
<keyword evidence="12" id="KW-0408">Iron</keyword>
<reference evidence="13 14" key="1">
    <citation type="submission" date="2017-07" db="EMBL/GenBank/DDBJ databases">
        <title>Bifidobacterium novel species.</title>
        <authorList>
            <person name="Lugli G.A."/>
            <person name="Milani C."/>
            <person name="Duranti S."/>
            <person name="Mangifesta M."/>
        </authorList>
    </citation>
    <scope>NUCLEOTIDE SEQUENCE [LARGE SCALE GENOMIC DNA]</scope>
    <source>
        <strain evidence="14">Uis1B</strain>
    </source>
</reference>
<dbReference type="InterPro" id="IPR036388">
    <property type="entry name" value="WH-like_DNA-bd_sf"/>
</dbReference>
<comment type="subcellular location">
    <subcellularLocation>
        <location evidence="1">Cytoplasm</location>
    </subcellularLocation>
</comment>
<keyword evidence="9" id="KW-0238">DNA-binding</keyword>
<comment type="subunit">
    <text evidence="3">Homodimer.</text>
</comment>
<dbReference type="EMBL" id="NMWU01000036">
    <property type="protein sequence ID" value="PLS30290.1"/>
    <property type="molecule type" value="Genomic_DNA"/>
</dbReference>
<gene>
    <name evidence="13" type="ORF">Uis1B_1882</name>
</gene>
<feature type="binding site" evidence="12">
    <location>
        <position position="101"/>
    </location>
    <ligand>
        <name>Fe cation</name>
        <dbReference type="ChEBI" id="CHEBI:24875"/>
    </ligand>
</feature>
<dbReference type="GO" id="GO:0003700">
    <property type="term" value="F:DNA-binding transcription factor activity"/>
    <property type="evidence" value="ECO:0007669"/>
    <property type="project" value="InterPro"/>
</dbReference>
<evidence type="ECO:0000256" key="10">
    <source>
        <dbReference type="ARBA" id="ARBA00023163"/>
    </source>
</evidence>
<evidence type="ECO:0000256" key="2">
    <source>
        <dbReference type="ARBA" id="ARBA00007957"/>
    </source>
</evidence>
<dbReference type="InterPro" id="IPR043135">
    <property type="entry name" value="Fur_C"/>
</dbReference>
<comment type="caution">
    <text evidence="13">The sequence shown here is derived from an EMBL/GenBank/DDBJ whole genome shotgun (WGS) entry which is preliminary data.</text>
</comment>
<feature type="binding site" evidence="11">
    <location>
        <position position="90"/>
    </location>
    <ligand>
        <name>Zn(2+)</name>
        <dbReference type="ChEBI" id="CHEBI:29105"/>
    </ligand>
</feature>
<feature type="binding site" evidence="11">
    <location>
        <position position="87"/>
    </location>
    <ligand>
        <name>Zn(2+)</name>
        <dbReference type="ChEBI" id="CHEBI:29105"/>
    </ligand>
</feature>
<dbReference type="Pfam" id="PF01475">
    <property type="entry name" value="FUR"/>
    <property type="match status" value="1"/>
</dbReference>
<evidence type="ECO:0000313" key="14">
    <source>
        <dbReference type="Proteomes" id="UP000235050"/>
    </source>
</evidence>
<keyword evidence="5" id="KW-0678">Repressor</keyword>
<dbReference type="GO" id="GO:0005829">
    <property type="term" value="C:cytosol"/>
    <property type="evidence" value="ECO:0007669"/>
    <property type="project" value="TreeGrafter"/>
</dbReference>
<dbReference type="PANTHER" id="PTHR33202:SF2">
    <property type="entry name" value="FERRIC UPTAKE REGULATION PROTEIN"/>
    <property type="match status" value="1"/>
</dbReference>
<keyword evidence="14" id="KW-1185">Reference proteome</keyword>
<keyword evidence="10" id="KW-0804">Transcription</keyword>
<protein>
    <submittedName>
        <fullName evidence="13">Peptide ABC transporter substrate-binding protein</fullName>
    </submittedName>
</protein>
<evidence type="ECO:0000256" key="7">
    <source>
        <dbReference type="ARBA" id="ARBA00022833"/>
    </source>
</evidence>
<dbReference type="InterPro" id="IPR036390">
    <property type="entry name" value="WH_DNA-bd_sf"/>
</dbReference>
<evidence type="ECO:0000256" key="9">
    <source>
        <dbReference type="ARBA" id="ARBA00023125"/>
    </source>
</evidence>
<dbReference type="Proteomes" id="UP000235050">
    <property type="component" value="Unassembled WGS sequence"/>
</dbReference>
<dbReference type="GO" id="GO:1900376">
    <property type="term" value="P:regulation of secondary metabolite biosynthetic process"/>
    <property type="evidence" value="ECO:0007669"/>
    <property type="project" value="TreeGrafter"/>
</dbReference>
<evidence type="ECO:0000256" key="11">
    <source>
        <dbReference type="PIRSR" id="PIRSR602481-1"/>
    </source>
</evidence>
<dbReference type="SUPFAM" id="SSF46785">
    <property type="entry name" value="Winged helix' DNA-binding domain"/>
    <property type="match status" value="1"/>
</dbReference>
<feature type="binding site" evidence="11">
    <location>
        <position position="129"/>
    </location>
    <ligand>
        <name>Zn(2+)</name>
        <dbReference type="ChEBI" id="CHEBI:29105"/>
    </ligand>
</feature>
<evidence type="ECO:0000256" key="1">
    <source>
        <dbReference type="ARBA" id="ARBA00004496"/>
    </source>
</evidence>
<dbReference type="AlphaFoldDB" id="A0A2N5J7V5"/>
<evidence type="ECO:0000256" key="4">
    <source>
        <dbReference type="ARBA" id="ARBA00022490"/>
    </source>
</evidence>
<dbReference type="Gene3D" id="3.30.1490.190">
    <property type="match status" value="1"/>
</dbReference>
<feature type="binding site" evidence="12">
    <location>
        <position position="81"/>
    </location>
    <ligand>
        <name>Fe cation</name>
        <dbReference type="ChEBI" id="CHEBI:24875"/>
    </ligand>
</feature>
<dbReference type="CDD" id="cd07153">
    <property type="entry name" value="Fur_like"/>
    <property type="match status" value="1"/>
</dbReference>
<keyword evidence="6 11" id="KW-0479">Metal-binding</keyword>
<dbReference type="GO" id="GO:0008270">
    <property type="term" value="F:zinc ion binding"/>
    <property type="evidence" value="ECO:0007669"/>
    <property type="project" value="TreeGrafter"/>
</dbReference>
<proteinExistence type="inferred from homology"/>
<sequence>MVEHMKRRTVQKEAVREALKETKEFVSAQDLHRRLIDAGSRIGLATVYRQLNNLAAEGQADTIRMGGEQLFRDCGEDASRHHHHLVCERCGRTVDIEPPSETWFRRIARENGFTVTSHILEIFGTCAECREREREERPAVEERE</sequence>
<feature type="binding site" evidence="11">
    <location>
        <position position="126"/>
    </location>
    <ligand>
        <name>Zn(2+)</name>
        <dbReference type="ChEBI" id="CHEBI:29105"/>
    </ligand>
</feature>
<feature type="binding site" evidence="12">
    <location>
        <position position="118"/>
    </location>
    <ligand>
        <name>Fe cation</name>
        <dbReference type="ChEBI" id="CHEBI:24875"/>
    </ligand>
</feature>
<dbReference type="Gene3D" id="1.10.10.10">
    <property type="entry name" value="Winged helix-like DNA-binding domain superfamily/Winged helix DNA-binding domain"/>
    <property type="match status" value="1"/>
</dbReference>
<comment type="cofactor">
    <cofactor evidence="11">
        <name>Zn(2+)</name>
        <dbReference type="ChEBI" id="CHEBI:29105"/>
    </cofactor>
    <text evidence="11">Binds 1 zinc ion per subunit.</text>
</comment>
<dbReference type="InterPro" id="IPR002481">
    <property type="entry name" value="FUR"/>
</dbReference>
<dbReference type="GO" id="GO:0000976">
    <property type="term" value="F:transcription cis-regulatory region binding"/>
    <property type="evidence" value="ECO:0007669"/>
    <property type="project" value="TreeGrafter"/>
</dbReference>
<evidence type="ECO:0000256" key="8">
    <source>
        <dbReference type="ARBA" id="ARBA00023015"/>
    </source>
</evidence>
<keyword evidence="4" id="KW-0963">Cytoplasm</keyword>
<dbReference type="RefSeq" id="WP_101617828.1">
    <property type="nucleotide sequence ID" value="NZ_NMWU01000036.1"/>
</dbReference>
<dbReference type="OrthoDB" id="8659436at2"/>
<dbReference type="PANTHER" id="PTHR33202">
    <property type="entry name" value="ZINC UPTAKE REGULATION PROTEIN"/>
    <property type="match status" value="1"/>
</dbReference>
<dbReference type="GO" id="GO:0045892">
    <property type="term" value="P:negative regulation of DNA-templated transcription"/>
    <property type="evidence" value="ECO:0007669"/>
    <property type="project" value="TreeGrafter"/>
</dbReference>
<name>A0A2N5J7V5_9BIFI</name>
<comment type="similarity">
    <text evidence="2">Belongs to the Fur family.</text>
</comment>
<comment type="cofactor">
    <cofactor evidence="12">
        <name>Mn(2+)</name>
        <dbReference type="ChEBI" id="CHEBI:29035"/>
    </cofactor>
    <cofactor evidence="12">
        <name>Fe(2+)</name>
        <dbReference type="ChEBI" id="CHEBI:29033"/>
    </cofactor>
    <text evidence="12">Binds 1 Mn(2+) or Fe(2+) ion per subunit.</text>
</comment>